<dbReference type="EMBL" id="CP051461">
    <property type="protein sequence ID" value="QJC56867.1"/>
    <property type="molecule type" value="Genomic_DNA"/>
</dbReference>
<protein>
    <recommendedName>
        <fullName evidence="3">DUF4089 domain-containing protein</fullName>
    </recommendedName>
</protein>
<proteinExistence type="predicted"/>
<dbReference type="Proteomes" id="UP000502041">
    <property type="component" value="Chromosome"/>
</dbReference>
<evidence type="ECO:0000313" key="1">
    <source>
        <dbReference type="EMBL" id="QJC56867.1"/>
    </source>
</evidence>
<accession>A0A6H2HAS2</accession>
<evidence type="ECO:0000313" key="2">
    <source>
        <dbReference type="Proteomes" id="UP000502041"/>
    </source>
</evidence>
<dbReference type="InterPro" id="IPR025148">
    <property type="entry name" value="AtzG-like"/>
</dbReference>
<keyword evidence="2" id="KW-1185">Reference proteome</keyword>
<name>A0A6H2HAS2_9BURK</name>
<dbReference type="KEGG" id="pvac:HC248_02178"/>
<organism evidence="1 2">
    <name type="scientific">Polaromonas vacuolata</name>
    <dbReference type="NCBI Taxonomy" id="37448"/>
    <lineage>
        <taxon>Bacteria</taxon>
        <taxon>Pseudomonadati</taxon>
        <taxon>Pseudomonadota</taxon>
        <taxon>Betaproteobacteria</taxon>
        <taxon>Burkholderiales</taxon>
        <taxon>Comamonadaceae</taxon>
        <taxon>Polaromonas</taxon>
    </lineage>
</organism>
<dbReference type="AlphaFoldDB" id="A0A6H2HAS2"/>
<reference evidence="1 2" key="1">
    <citation type="submission" date="2020-04" db="EMBL/GenBank/DDBJ databases">
        <title>Complete genome of a Psychrophilic, Marine, Gas Vacuolate Bacterium Polaromonas vacuolata KCTC 22033T.</title>
        <authorList>
            <person name="Hwang K."/>
            <person name="Kim K.M."/>
        </authorList>
    </citation>
    <scope>NUCLEOTIDE SEQUENCE [LARGE SCALE GENOMIC DNA]</scope>
    <source>
        <strain evidence="1 2">KCTC 22033</strain>
    </source>
</reference>
<evidence type="ECO:0008006" key="3">
    <source>
        <dbReference type="Google" id="ProtNLM"/>
    </source>
</evidence>
<dbReference type="Pfam" id="PF13318">
    <property type="entry name" value="AtzG-like"/>
    <property type="match status" value="1"/>
</dbReference>
<dbReference type="RefSeq" id="WP_168922461.1">
    <property type="nucleotide sequence ID" value="NZ_CP051461.1"/>
</dbReference>
<sequence length="84" mass="9242">MADQIPRQTSDFEMLAYVTNSAALLGLSLAPAQAERVAQQLERTALMAQQLDALKLAPDHELAEIYCPLAFPLQATQEQQDKSL</sequence>
<gene>
    <name evidence="1" type="ORF">HC248_02178</name>
</gene>